<proteinExistence type="predicted"/>
<dbReference type="PANTHER" id="PTHR30273">
    <property type="entry name" value="PERIPLASMIC SIGNAL SENSOR AND SIGMA FACTOR ACTIVATOR FECR-RELATED"/>
    <property type="match status" value="1"/>
</dbReference>
<organism evidence="4 5">
    <name type="scientific">Candidatus Bacteroides pullicola</name>
    <dbReference type="NCBI Taxonomy" id="2838475"/>
    <lineage>
        <taxon>Bacteria</taxon>
        <taxon>Pseudomonadati</taxon>
        <taxon>Bacteroidota</taxon>
        <taxon>Bacteroidia</taxon>
        <taxon>Bacteroidales</taxon>
        <taxon>Bacteroidaceae</taxon>
        <taxon>Bacteroides</taxon>
    </lineage>
</organism>
<protein>
    <submittedName>
        <fullName evidence="4">FecR domain-containing protein</fullName>
    </submittedName>
</protein>
<keyword evidence="1" id="KW-1133">Transmembrane helix</keyword>
<dbReference type="Proteomes" id="UP000886851">
    <property type="component" value="Unassembled WGS sequence"/>
</dbReference>
<comment type="caution">
    <text evidence="4">The sequence shown here is derived from an EMBL/GenBank/DDBJ whole genome shotgun (WGS) entry which is preliminary data.</text>
</comment>
<dbReference type="Pfam" id="PF04773">
    <property type="entry name" value="FecR"/>
    <property type="match status" value="1"/>
</dbReference>
<dbReference type="PIRSF" id="PIRSF018266">
    <property type="entry name" value="FecR"/>
    <property type="match status" value="1"/>
</dbReference>
<keyword evidence="1" id="KW-0472">Membrane</keyword>
<evidence type="ECO:0000313" key="5">
    <source>
        <dbReference type="Proteomes" id="UP000886851"/>
    </source>
</evidence>
<dbReference type="GO" id="GO:0016989">
    <property type="term" value="F:sigma factor antagonist activity"/>
    <property type="evidence" value="ECO:0007669"/>
    <property type="project" value="TreeGrafter"/>
</dbReference>
<dbReference type="Gene3D" id="2.60.120.1440">
    <property type="match status" value="1"/>
</dbReference>
<dbReference type="InterPro" id="IPR012373">
    <property type="entry name" value="Ferrdict_sens_TM"/>
</dbReference>
<evidence type="ECO:0000313" key="4">
    <source>
        <dbReference type="EMBL" id="HIY88648.1"/>
    </source>
</evidence>
<feature type="domain" description="Protein FecR C-terminal" evidence="3">
    <location>
        <begin position="265"/>
        <end position="324"/>
    </location>
</feature>
<dbReference type="Pfam" id="PF16344">
    <property type="entry name" value="FecR_C"/>
    <property type="match status" value="1"/>
</dbReference>
<keyword evidence="1" id="KW-0812">Transmembrane</keyword>
<dbReference type="InterPro" id="IPR006860">
    <property type="entry name" value="FecR"/>
</dbReference>
<reference evidence="4" key="2">
    <citation type="submission" date="2021-04" db="EMBL/GenBank/DDBJ databases">
        <authorList>
            <person name="Gilroy R."/>
        </authorList>
    </citation>
    <scope>NUCLEOTIDE SEQUENCE</scope>
    <source>
        <strain evidence="4">Gambia2-208</strain>
    </source>
</reference>
<dbReference type="EMBL" id="DXCV01000056">
    <property type="protein sequence ID" value="HIY88648.1"/>
    <property type="molecule type" value="Genomic_DNA"/>
</dbReference>
<name>A0A9D1ZIP3_9BACE</name>
<reference evidence="4" key="1">
    <citation type="journal article" date="2021" name="PeerJ">
        <title>Extensive microbial diversity within the chicken gut microbiome revealed by metagenomics and culture.</title>
        <authorList>
            <person name="Gilroy R."/>
            <person name="Ravi A."/>
            <person name="Getino M."/>
            <person name="Pursley I."/>
            <person name="Horton D.L."/>
            <person name="Alikhan N.F."/>
            <person name="Baker D."/>
            <person name="Gharbi K."/>
            <person name="Hall N."/>
            <person name="Watson M."/>
            <person name="Adriaenssens E.M."/>
            <person name="Foster-Nyarko E."/>
            <person name="Jarju S."/>
            <person name="Secka A."/>
            <person name="Antonio M."/>
            <person name="Oren A."/>
            <person name="Chaudhuri R.R."/>
            <person name="La Ragione R."/>
            <person name="Hildebrand F."/>
            <person name="Pallen M.J."/>
        </authorList>
    </citation>
    <scope>NUCLEOTIDE SEQUENCE</scope>
    <source>
        <strain evidence="4">Gambia2-208</strain>
    </source>
</reference>
<dbReference type="Gene3D" id="3.55.50.30">
    <property type="match status" value="1"/>
</dbReference>
<feature type="transmembrane region" description="Helical" evidence="1">
    <location>
        <begin position="87"/>
        <end position="107"/>
    </location>
</feature>
<accession>A0A9D1ZIP3</accession>
<evidence type="ECO:0000256" key="1">
    <source>
        <dbReference type="SAM" id="Phobius"/>
    </source>
</evidence>
<evidence type="ECO:0000259" key="2">
    <source>
        <dbReference type="Pfam" id="PF04773"/>
    </source>
</evidence>
<evidence type="ECO:0000259" key="3">
    <source>
        <dbReference type="Pfam" id="PF16344"/>
    </source>
</evidence>
<dbReference type="InterPro" id="IPR032508">
    <property type="entry name" value="FecR_C"/>
</dbReference>
<gene>
    <name evidence="4" type="ORF">H9824_08095</name>
</gene>
<dbReference type="PANTHER" id="PTHR30273:SF2">
    <property type="entry name" value="PROTEIN FECR"/>
    <property type="match status" value="1"/>
</dbReference>
<sequence length="342" mass="39208">MKDETNQKMNELLVCCYEGNATPEEAARLEAWVECSEENRKKAERMFALLLAADSHAVEMTVDVDAELRRLKHRLGFRRPSLRWLTWMQRVAAVLFLPLLGVTWWALSRSTSVQQPEPRWYEVRVKPGMVADLHLPDSTWVCLNSEAVLRYPLAFVGEERRVELSGEAYFEVAKDASHTFRVDLGQGVQVEVVGTRFNIDAYDRDGDIVTTLTEGSVDFVWPNGDGQRRQRMRPGEKAVYDRAEGTVELAPTDGVVELSWRDMKVVLRKTPFDEALHLLSKRYGVDFDVRTDRYDGFTFTGTFTNQSVEEVLDIFHVSSQVCWRPGKRPDGDEGTHKLIEIY</sequence>
<dbReference type="AlphaFoldDB" id="A0A9D1ZIP3"/>
<feature type="domain" description="FecR protein" evidence="2">
    <location>
        <begin position="123"/>
        <end position="217"/>
    </location>
</feature>